<evidence type="ECO:0000313" key="2">
    <source>
        <dbReference type="Proteomes" id="UP001497623"/>
    </source>
</evidence>
<reference evidence="1 2" key="1">
    <citation type="submission" date="2024-05" db="EMBL/GenBank/DDBJ databases">
        <authorList>
            <person name="Wallberg A."/>
        </authorList>
    </citation>
    <scope>NUCLEOTIDE SEQUENCE [LARGE SCALE GENOMIC DNA]</scope>
</reference>
<dbReference type="EMBL" id="CAXKWB010012600">
    <property type="protein sequence ID" value="CAL4105033.1"/>
    <property type="molecule type" value="Genomic_DNA"/>
</dbReference>
<proteinExistence type="predicted"/>
<protein>
    <submittedName>
        <fullName evidence="1">Uncharacterized protein</fullName>
    </submittedName>
</protein>
<dbReference type="Proteomes" id="UP001497623">
    <property type="component" value="Unassembled WGS sequence"/>
</dbReference>
<name>A0AAV2QWN5_MEGNR</name>
<keyword evidence="2" id="KW-1185">Reference proteome</keyword>
<dbReference type="AlphaFoldDB" id="A0AAV2QWN5"/>
<sequence length="388" mass="43265">MYDDGPPPIVAPFPVPPRFQNQRPLPVAPPPISPPPLPEVTHLRVSFPELPLPFPKVSFRIGPCWDQRRSMHHYSPPVTPPPLSPPPLPPVTGQMDQAFPDIPVPVPLPYAIAMQEQATVDPPLLTQSMLTDGGDDLMVPEPDLPELEPNMAVPDLVMELPTKIVVPPPNYQTLISEKEYTQVGEDFPLPDASGTDSISLDSIAKELASIDLESTSLDLKSATEVVEHILHTEPEPMAIQTELLTISRTIQCHVKSNSQDIINSKPTKSIKISNNHFENNLLTSKEKFALVPVKTVTRKQFREQDSPYLPDVVNDTMLKLISLASLIRFCALQSEYKMQEELPLHIFKQLLCLKNRYNNNSFIARAKHGSNDVSFNPFRIFAGTQIII</sequence>
<organism evidence="1 2">
    <name type="scientific">Meganyctiphanes norvegica</name>
    <name type="common">Northern krill</name>
    <name type="synonym">Thysanopoda norvegica</name>
    <dbReference type="NCBI Taxonomy" id="48144"/>
    <lineage>
        <taxon>Eukaryota</taxon>
        <taxon>Metazoa</taxon>
        <taxon>Ecdysozoa</taxon>
        <taxon>Arthropoda</taxon>
        <taxon>Crustacea</taxon>
        <taxon>Multicrustacea</taxon>
        <taxon>Malacostraca</taxon>
        <taxon>Eumalacostraca</taxon>
        <taxon>Eucarida</taxon>
        <taxon>Euphausiacea</taxon>
        <taxon>Euphausiidae</taxon>
        <taxon>Meganyctiphanes</taxon>
    </lineage>
</organism>
<evidence type="ECO:0000313" key="1">
    <source>
        <dbReference type="EMBL" id="CAL4105033.1"/>
    </source>
</evidence>
<accession>A0AAV2QWN5</accession>
<comment type="caution">
    <text evidence="1">The sequence shown here is derived from an EMBL/GenBank/DDBJ whole genome shotgun (WGS) entry which is preliminary data.</text>
</comment>
<gene>
    <name evidence="1" type="ORF">MNOR_LOCUS17946</name>
</gene>